<name>A0A3A9K4H1_9BACI</name>
<dbReference type="SUPFAM" id="SSF56601">
    <property type="entry name" value="beta-lactamase/transpeptidase-like"/>
    <property type="match status" value="1"/>
</dbReference>
<dbReference type="Gene3D" id="3.40.710.10">
    <property type="entry name" value="DD-peptidase/beta-lactamase superfamily"/>
    <property type="match status" value="1"/>
</dbReference>
<keyword evidence="3" id="KW-1185">Reference proteome</keyword>
<dbReference type="EMBL" id="PDOE01000012">
    <property type="protein sequence ID" value="RKL65770.1"/>
    <property type="molecule type" value="Genomic_DNA"/>
</dbReference>
<evidence type="ECO:0000313" key="3">
    <source>
        <dbReference type="Proteomes" id="UP000281498"/>
    </source>
</evidence>
<evidence type="ECO:0000313" key="2">
    <source>
        <dbReference type="EMBL" id="RKL65770.1"/>
    </source>
</evidence>
<proteinExistence type="predicted"/>
<accession>A0A3A9K4H1</accession>
<protein>
    <recommendedName>
        <fullName evidence="1">Beta-lactamase-related domain-containing protein</fullName>
    </recommendedName>
</protein>
<dbReference type="AlphaFoldDB" id="A0A3A9K4H1"/>
<dbReference type="InterPro" id="IPR001466">
    <property type="entry name" value="Beta-lactam-related"/>
</dbReference>
<feature type="domain" description="Beta-lactamase-related" evidence="1">
    <location>
        <begin position="3"/>
        <end position="52"/>
    </location>
</feature>
<dbReference type="OrthoDB" id="9803467at2"/>
<evidence type="ECO:0000259" key="1">
    <source>
        <dbReference type="Pfam" id="PF00144"/>
    </source>
</evidence>
<gene>
    <name evidence="2" type="ORF">CR203_19180</name>
</gene>
<dbReference type="InterPro" id="IPR012338">
    <property type="entry name" value="Beta-lactam/transpept-like"/>
</dbReference>
<comment type="caution">
    <text evidence="2">The sequence shown here is derived from an EMBL/GenBank/DDBJ whole genome shotgun (WGS) entry which is preliminary data.</text>
</comment>
<dbReference type="Proteomes" id="UP000281498">
    <property type="component" value="Unassembled WGS sequence"/>
</dbReference>
<sequence length="52" mass="5995">MRAIDGDTRMSIQSISKNFVALSLMQLVEDNLISLDDPVVKYLSYFRTKDKQ</sequence>
<reference evidence="2 3" key="1">
    <citation type="submission" date="2017-10" db="EMBL/GenBank/DDBJ databases">
        <title>Bacillus sp. nov., a halophilic bacterium isolated from a Keqin Lake.</title>
        <authorList>
            <person name="Wang H."/>
        </authorList>
    </citation>
    <scope>NUCLEOTIDE SEQUENCE [LARGE SCALE GENOMIC DNA]</scope>
    <source>
        <strain evidence="2 3">KCTC 13187</strain>
    </source>
</reference>
<organism evidence="2 3">
    <name type="scientific">Salipaludibacillus neizhouensis</name>
    <dbReference type="NCBI Taxonomy" id="885475"/>
    <lineage>
        <taxon>Bacteria</taxon>
        <taxon>Bacillati</taxon>
        <taxon>Bacillota</taxon>
        <taxon>Bacilli</taxon>
        <taxon>Bacillales</taxon>
        <taxon>Bacillaceae</taxon>
    </lineage>
</organism>
<dbReference type="Pfam" id="PF00144">
    <property type="entry name" value="Beta-lactamase"/>
    <property type="match status" value="1"/>
</dbReference>